<reference evidence="2" key="2">
    <citation type="submission" date="2020-09" db="EMBL/GenBank/DDBJ databases">
        <authorList>
            <person name="Sun Q."/>
            <person name="Kim S."/>
        </authorList>
    </citation>
    <scope>NUCLEOTIDE SEQUENCE</scope>
    <source>
        <strain evidence="2">KCTC 42651</strain>
    </source>
</reference>
<accession>A0A918XWF7</accession>
<sequence>MTPIRGTASRVSTSRLVPIRPPAHSQTGIRTIPDGRGSAPPDTRQTVTRAARPMLKATIAAWIGPPA</sequence>
<keyword evidence="3" id="KW-1185">Reference proteome</keyword>
<comment type="caution">
    <text evidence="2">The sequence shown here is derived from an EMBL/GenBank/DDBJ whole genome shotgun (WGS) entry which is preliminary data.</text>
</comment>
<gene>
    <name evidence="2" type="ORF">GCM10017083_46790</name>
</gene>
<dbReference type="EMBL" id="BMZS01000012">
    <property type="protein sequence ID" value="GHD60635.1"/>
    <property type="molecule type" value="Genomic_DNA"/>
</dbReference>
<evidence type="ECO:0000313" key="3">
    <source>
        <dbReference type="Proteomes" id="UP000630353"/>
    </source>
</evidence>
<evidence type="ECO:0000256" key="1">
    <source>
        <dbReference type="SAM" id="MobiDB-lite"/>
    </source>
</evidence>
<protein>
    <submittedName>
        <fullName evidence="2">Uncharacterized protein</fullName>
    </submittedName>
</protein>
<reference evidence="2" key="1">
    <citation type="journal article" date="2014" name="Int. J. Syst. Evol. Microbiol.">
        <title>Complete genome sequence of Corynebacterium casei LMG S-19264T (=DSM 44701T), isolated from a smear-ripened cheese.</title>
        <authorList>
            <consortium name="US DOE Joint Genome Institute (JGI-PGF)"/>
            <person name="Walter F."/>
            <person name="Albersmeier A."/>
            <person name="Kalinowski J."/>
            <person name="Ruckert C."/>
        </authorList>
    </citation>
    <scope>NUCLEOTIDE SEQUENCE</scope>
    <source>
        <strain evidence="2">KCTC 42651</strain>
    </source>
</reference>
<dbReference type="AlphaFoldDB" id="A0A918XWF7"/>
<dbReference type="Proteomes" id="UP000630353">
    <property type="component" value="Unassembled WGS sequence"/>
</dbReference>
<proteinExistence type="predicted"/>
<organism evidence="2 3">
    <name type="scientific">Thalassobaculum fulvum</name>
    <dbReference type="NCBI Taxonomy" id="1633335"/>
    <lineage>
        <taxon>Bacteria</taxon>
        <taxon>Pseudomonadati</taxon>
        <taxon>Pseudomonadota</taxon>
        <taxon>Alphaproteobacteria</taxon>
        <taxon>Rhodospirillales</taxon>
        <taxon>Thalassobaculaceae</taxon>
        <taxon>Thalassobaculum</taxon>
    </lineage>
</organism>
<name>A0A918XWF7_9PROT</name>
<feature type="region of interest" description="Disordered" evidence="1">
    <location>
        <begin position="1"/>
        <end position="44"/>
    </location>
</feature>
<evidence type="ECO:0000313" key="2">
    <source>
        <dbReference type="EMBL" id="GHD60635.1"/>
    </source>
</evidence>